<evidence type="ECO:0000313" key="1">
    <source>
        <dbReference type="EMBL" id="MBB4640839.1"/>
    </source>
</evidence>
<dbReference type="EMBL" id="JACHOV010000003">
    <property type="protein sequence ID" value="MBB4640839.1"/>
    <property type="molecule type" value="Genomic_DNA"/>
</dbReference>
<gene>
    <name evidence="1" type="ORF">HNQ99_001132</name>
</gene>
<sequence length="35" mass="3675">MKVAWYLLLLGTIISGAMAITAGSRAAPQTVEGKR</sequence>
<dbReference type="Proteomes" id="UP000575068">
    <property type="component" value="Unassembled WGS sequence"/>
</dbReference>
<name>A0A840HT98_9SPHN</name>
<reference evidence="1 2" key="1">
    <citation type="submission" date="2020-08" db="EMBL/GenBank/DDBJ databases">
        <title>Genomic Encyclopedia of Type Strains, Phase IV (KMG-IV): sequencing the most valuable type-strain genomes for metagenomic binning, comparative biology and taxonomic classification.</title>
        <authorList>
            <person name="Goeker M."/>
        </authorList>
    </citation>
    <scope>NUCLEOTIDE SEQUENCE [LARGE SCALE GENOMIC DNA]</scope>
    <source>
        <strain evidence="1 2">DSM 7465</strain>
    </source>
</reference>
<keyword evidence="2" id="KW-1185">Reference proteome</keyword>
<proteinExistence type="predicted"/>
<organism evidence="1 2">
    <name type="scientific">Rhizorhapis suberifaciens</name>
    <name type="common">corky root of lettuce</name>
    <dbReference type="NCBI Taxonomy" id="13656"/>
    <lineage>
        <taxon>Bacteria</taxon>
        <taxon>Pseudomonadati</taxon>
        <taxon>Pseudomonadota</taxon>
        <taxon>Alphaproteobacteria</taxon>
        <taxon>Sphingomonadales</taxon>
        <taxon>Sphingomonadaceae</taxon>
        <taxon>Rhizorhapis</taxon>
    </lineage>
</organism>
<comment type="caution">
    <text evidence="1">The sequence shown here is derived from an EMBL/GenBank/DDBJ whole genome shotgun (WGS) entry which is preliminary data.</text>
</comment>
<evidence type="ECO:0000313" key="2">
    <source>
        <dbReference type="Proteomes" id="UP000575068"/>
    </source>
</evidence>
<accession>A0A840HT98</accession>
<dbReference type="AlphaFoldDB" id="A0A840HT98"/>
<protein>
    <submittedName>
        <fullName evidence="1">Uncharacterized protein</fullName>
    </submittedName>
</protein>